<dbReference type="KEGG" id="svt:SVTN_40340"/>
<accession>A0A0B5ID41</accession>
<sequence length="199" mass="21476">MTLTHTIASETVAYGGLPSAILHVEIDPAEHARRQAAGIGAVSGYGFGGLATLGTLPTDLPVPLAALTPAQRDYVSQAPAGICTVSRGHVTRHAIRACRVTLAELTAPTLGQLAFDTADRYRPFTAAAVRIARRRPRTDDWLHRFVRAGIGVFLSDDDRTVTLARPRPCPRATPESWWFAEAAYTAYLHHTGQALPDRS</sequence>
<name>A0A0B5ID41_9ACTN</name>
<reference evidence="1 2" key="1">
    <citation type="submission" date="2014-12" db="EMBL/GenBank/DDBJ databases">
        <title>Complete genome sequence of Streptomyces vietnamensis strain GIMV4.0001, a genetic manipulable producer of the benzoisochromanequinone antibiotic granaticin.</title>
        <authorList>
            <person name="Deng M.R."/>
            <person name="Guo J."/>
            <person name="Ma L.Y."/>
            <person name="Feng G.D."/>
            <person name="Mo C.Y."/>
            <person name="Zhu H.H."/>
        </authorList>
    </citation>
    <scope>NUCLEOTIDE SEQUENCE [LARGE SCALE GENOMIC DNA]</scope>
    <source>
        <strain evidence="2">GIMV4.0001</strain>
        <plasmid evidence="1 2">pSVL1</plasmid>
    </source>
</reference>
<protein>
    <submittedName>
        <fullName evidence="1">Uncharacterized protein</fullName>
    </submittedName>
</protein>
<organism evidence="1 2">
    <name type="scientific">Streptomyces vietnamensis</name>
    <dbReference type="NCBI Taxonomy" id="362257"/>
    <lineage>
        <taxon>Bacteria</taxon>
        <taxon>Bacillati</taxon>
        <taxon>Actinomycetota</taxon>
        <taxon>Actinomycetes</taxon>
        <taxon>Kitasatosporales</taxon>
        <taxon>Streptomycetaceae</taxon>
        <taxon>Streptomyces</taxon>
    </lineage>
</organism>
<dbReference type="EMBL" id="CP010408">
    <property type="protein sequence ID" value="AJF70431.1"/>
    <property type="molecule type" value="Genomic_DNA"/>
</dbReference>
<dbReference type="RefSeq" id="WP_041134899.1">
    <property type="nucleotide sequence ID" value="NZ_CP010408.1"/>
</dbReference>
<gene>
    <name evidence="1" type="ORF">SVTN_40340</name>
</gene>
<geneLocation type="plasmid" evidence="1 2">
    <name>pSVL1</name>
</geneLocation>
<dbReference type="AlphaFoldDB" id="A0A0B5ID41"/>
<evidence type="ECO:0000313" key="2">
    <source>
        <dbReference type="Proteomes" id="UP000031774"/>
    </source>
</evidence>
<evidence type="ECO:0000313" key="1">
    <source>
        <dbReference type="EMBL" id="AJF70431.1"/>
    </source>
</evidence>
<keyword evidence="1" id="KW-0614">Plasmid</keyword>
<keyword evidence="2" id="KW-1185">Reference proteome</keyword>
<proteinExistence type="predicted"/>
<dbReference type="Proteomes" id="UP000031774">
    <property type="component" value="Plasmid pSVL1"/>
</dbReference>
<dbReference type="HOGENOM" id="CLU_1371572_0_0_11"/>